<keyword evidence="3" id="KW-1133">Transmembrane helix</keyword>
<evidence type="ECO:0000256" key="2">
    <source>
        <dbReference type="ARBA" id="ARBA00006727"/>
    </source>
</evidence>
<evidence type="ECO:0000259" key="4">
    <source>
        <dbReference type="PROSITE" id="PS50850"/>
    </source>
</evidence>
<feature type="transmembrane region" description="Helical" evidence="3">
    <location>
        <begin position="48"/>
        <end position="72"/>
    </location>
</feature>
<evidence type="ECO:0000256" key="3">
    <source>
        <dbReference type="SAM" id="Phobius"/>
    </source>
</evidence>
<proteinExistence type="inferred from homology"/>
<sequence length="465" mass="50029">MEEVTRSHSTNEPEKGLRALVEGTTGGTDISNVHYETQLPPMDGGMNAWLFLAACFVMEALVWGFAFTFGVFQAYYSDISQFKDSGNIAVIGTCAMVKLNVSCSNPTRANFYPQGIMYLDLPLVFAAYRQWPKYQRFGCGLGVLLMCAALGLSSLATNTNHLVVTQGIFYALGGSIAYAPCILLMEEWFDRRKGLAFGVMWAGTGIGGVVLPIVMEQLLGKYGFRITLRGFAVVLFILTAPLVYFVKPRVPIADNRPSPPAPNFRFMFTSTFAIFEFCNTVEALGFFLPSIYLPTYAGMIGASTSLQALTVILFNLASVVGCVLMGAIIDKLDVTLCILISTVGSSIGVFLIWGFSVSLAPLFIFSIVYGLFAGSYTSTWPGIMREVVHKKPSAESSMVFACLAAGRGVGNLVSGPLSEGLIKGLPWEGNAGYGYGSGYGTLIAFTGVTGVVGGGSYAARRMKWL</sequence>
<gene>
    <name evidence="5" type="ORF">N7537_008269</name>
</gene>
<comment type="subcellular location">
    <subcellularLocation>
        <location evidence="1">Membrane</location>
        <topology evidence="1">Multi-pass membrane protein</topology>
    </subcellularLocation>
</comment>
<dbReference type="PANTHER" id="PTHR11360:SF287">
    <property type="entry name" value="MFS MONOCARBOXYLATE TRANSPORTER"/>
    <property type="match status" value="1"/>
</dbReference>
<dbReference type="InterPro" id="IPR011701">
    <property type="entry name" value="MFS"/>
</dbReference>
<name>A0AAD6E046_9EURO</name>
<dbReference type="InterPro" id="IPR036259">
    <property type="entry name" value="MFS_trans_sf"/>
</dbReference>
<organism evidence="5 6">
    <name type="scientific">Penicillium hordei</name>
    <dbReference type="NCBI Taxonomy" id="40994"/>
    <lineage>
        <taxon>Eukaryota</taxon>
        <taxon>Fungi</taxon>
        <taxon>Dikarya</taxon>
        <taxon>Ascomycota</taxon>
        <taxon>Pezizomycotina</taxon>
        <taxon>Eurotiomycetes</taxon>
        <taxon>Eurotiomycetidae</taxon>
        <taxon>Eurotiales</taxon>
        <taxon>Aspergillaceae</taxon>
        <taxon>Penicillium</taxon>
    </lineage>
</organism>
<feature type="transmembrane region" description="Helical" evidence="3">
    <location>
        <begin position="336"/>
        <end position="353"/>
    </location>
</feature>
<dbReference type="Gene3D" id="1.20.1250.20">
    <property type="entry name" value="MFS general substrate transporter like domains"/>
    <property type="match status" value="2"/>
</dbReference>
<reference evidence="5" key="2">
    <citation type="submission" date="2023-01" db="EMBL/GenBank/DDBJ databases">
        <authorList>
            <person name="Petersen C."/>
        </authorList>
    </citation>
    <scope>NUCLEOTIDE SEQUENCE</scope>
    <source>
        <strain evidence="5">IBT 12815</strain>
    </source>
</reference>
<keyword evidence="6" id="KW-1185">Reference proteome</keyword>
<evidence type="ECO:0000313" key="6">
    <source>
        <dbReference type="Proteomes" id="UP001213799"/>
    </source>
</evidence>
<dbReference type="AlphaFoldDB" id="A0AAD6E046"/>
<evidence type="ECO:0000313" key="5">
    <source>
        <dbReference type="EMBL" id="KAJ5598185.1"/>
    </source>
</evidence>
<dbReference type="GO" id="GO:0016020">
    <property type="term" value="C:membrane"/>
    <property type="evidence" value="ECO:0007669"/>
    <property type="project" value="UniProtKB-SubCell"/>
</dbReference>
<dbReference type="PANTHER" id="PTHR11360">
    <property type="entry name" value="MONOCARBOXYLATE TRANSPORTER"/>
    <property type="match status" value="1"/>
</dbReference>
<feature type="transmembrane region" description="Helical" evidence="3">
    <location>
        <begin position="398"/>
        <end position="417"/>
    </location>
</feature>
<feature type="transmembrane region" description="Helical" evidence="3">
    <location>
        <begin position="162"/>
        <end position="183"/>
    </location>
</feature>
<feature type="transmembrane region" description="Helical" evidence="3">
    <location>
        <begin position="437"/>
        <end position="459"/>
    </location>
</feature>
<reference evidence="5" key="1">
    <citation type="journal article" date="2023" name="IMA Fungus">
        <title>Comparative genomic study of the Penicillium genus elucidates a diverse pangenome and 15 lateral gene transfer events.</title>
        <authorList>
            <person name="Petersen C."/>
            <person name="Sorensen T."/>
            <person name="Nielsen M.R."/>
            <person name="Sondergaard T.E."/>
            <person name="Sorensen J.L."/>
            <person name="Fitzpatrick D.A."/>
            <person name="Frisvad J.C."/>
            <person name="Nielsen K.L."/>
        </authorList>
    </citation>
    <scope>NUCLEOTIDE SEQUENCE</scope>
    <source>
        <strain evidence="5">IBT 12815</strain>
    </source>
</reference>
<comment type="caution">
    <text evidence="5">The sequence shown here is derived from an EMBL/GenBank/DDBJ whole genome shotgun (WGS) entry which is preliminary data.</text>
</comment>
<keyword evidence="3" id="KW-0472">Membrane</keyword>
<dbReference type="RefSeq" id="XP_056751400.1">
    <property type="nucleotide sequence ID" value="XM_056899324.1"/>
</dbReference>
<dbReference type="InterPro" id="IPR020846">
    <property type="entry name" value="MFS_dom"/>
</dbReference>
<feature type="transmembrane region" description="Helical" evidence="3">
    <location>
        <begin position="308"/>
        <end position="329"/>
    </location>
</feature>
<feature type="transmembrane region" description="Helical" evidence="3">
    <location>
        <begin position="359"/>
        <end position="377"/>
    </location>
</feature>
<dbReference type="GO" id="GO:0022857">
    <property type="term" value="F:transmembrane transporter activity"/>
    <property type="evidence" value="ECO:0007669"/>
    <property type="project" value="InterPro"/>
</dbReference>
<feature type="transmembrane region" description="Helical" evidence="3">
    <location>
        <begin position="195"/>
        <end position="214"/>
    </location>
</feature>
<dbReference type="PROSITE" id="PS50850">
    <property type="entry name" value="MFS"/>
    <property type="match status" value="1"/>
</dbReference>
<protein>
    <recommendedName>
        <fullName evidence="4">Major facilitator superfamily (MFS) profile domain-containing protein</fullName>
    </recommendedName>
</protein>
<dbReference type="InterPro" id="IPR050327">
    <property type="entry name" value="Proton-linked_MCT"/>
</dbReference>
<comment type="similarity">
    <text evidence="2">Belongs to the major facilitator superfamily. Monocarboxylate porter (TC 2.A.1.13) family.</text>
</comment>
<dbReference type="GeneID" id="81589566"/>
<feature type="domain" description="Major facilitator superfamily (MFS) profile" evidence="4">
    <location>
        <begin position="266"/>
        <end position="465"/>
    </location>
</feature>
<dbReference type="EMBL" id="JAQJAE010000004">
    <property type="protein sequence ID" value="KAJ5598185.1"/>
    <property type="molecule type" value="Genomic_DNA"/>
</dbReference>
<dbReference type="Proteomes" id="UP001213799">
    <property type="component" value="Unassembled WGS sequence"/>
</dbReference>
<feature type="transmembrane region" description="Helical" evidence="3">
    <location>
        <begin position="137"/>
        <end position="156"/>
    </location>
</feature>
<feature type="transmembrane region" description="Helical" evidence="3">
    <location>
        <begin position="226"/>
        <end position="246"/>
    </location>
</feature>
<accession>A0AAD6E046</accession>
<feature type="transmembrane region" description="Helical" evidence="3">
    <location>
        <begin position="266"/>
        <end position="288"/>
    </location>
</feature>
<dbReference type="SUPFAM" id="SSF103473">
    <property type="entry name" value="MFS general substrate transporter"/>
    <property type="match status" value="1"/>
</dbReference>
<evidence type="ECO:0000256" key="1">
    <source>
        <dbReference type="ARBA" id="ARBA00004141"/>
    </source>
</evidence>
<keyword evidence="3" id="KW-0812">Transmembrane</keyword>
<dbReference type="Pfam" id="PF07690">
    <property type="entry name" value="MFS_1"/>
    <property type="match status" value="1"/>
</dbReference>